<organism evidence="1 2">
    <name type="scientific">Symbiodinium microadriaticum</name>
    <name type="common">Dinoflagellate</name>
    <name type="synonym">Zooxanthella microadriatica</name>
    <dbReference type="NCBI Taxonomy" id="2951"/>
    <lineage>
        <taxon>Eukaryota</taxon>
        <taxon>Sar</taxon>
        <taxon>Alveolata</taxon>
        <taxon>Dinophyceae</taxon>
        <taxon>Suessiales</taxon>
        <taxon>Symbiodiniaceae</taxon>
        <taxon>Symbiodinium</taxon>
    </lineage>
</organism>
<proteinExistence type="predicted"/>
<dbReference type="PANTHER" id="PTHR45398">
    <property type="match status" value="1"/>
</dbReference>
<dbReference type="Gene3D" id="3.40.50.12780">
    <property type="entry name" value="N-terminal domain of ligase-like"/>
    <property type="match status" value="1"/>
</dbReference>
<dbReference type="Proteomes" id="UP000186817">
    <property type="component" value="Unassembled WGS sequence"/>
</dbReference>
<evidence type="ECO:0000313" key="1">
    <source>
        <dbReference type="EMBL" id="OLQ02379.1"/>
    </source>
</evidence>
<sequence>MNLRRFLRPELLALSCGPIAWDRKVKGPALCETKLFGKFVALNRHETDSVQLPPPATVTLYKGPCPSAWLRARVAEITAANPWLGGRLRTDPQNGKLAAWVPDEPQAEGVEDLFEVITLANEAAVMECESAQFIVKAGTDQTATDGTICRIAVVTEPTQHLWKLHVSLSHAVADSQTLYMVYRMLDECAEVRPLEVERVSFNPVTCLGQVLFHGKWLFFIVRRFCFFLTGLFKDTRQDRPVIRVRYVREEWLREQKSKHIAEVDAMYVSSSDLLTSWFLSVTQPACGVMAMDMRDRMPGLGKAHAGVYTTLLMFYPEEYKSAANIRRALMRQSPACMPDGSCQAPGSSSRFAFVTAWHSNYSEVAFHGCTQLSHCPVTSVWKDYDAAQFPCAVIFRPSAGTLAMCTVSGEELPPGPLGEALQGCKQQKMQSGLMALESGTEGVHFALRLNWTKPTPVCAGSICARVSLRLRASSQIRPAMLSLRTMARSVRPALAAISAPDFRGKASASTDLFPAAHLPRYHQLLDQRAQQAPGRSLSKAALRCGDESYDDSDLQHLSNGVASLLRVFECKVIAAHMEDDNIFLAPLLLGVQKANAILLPLRTSWDGAKVERMLQESSASLVVTGDLPTMSRYNLSCPVTVLSASEMEATALSLARQGGLVIEQATQHECYYADGGAGGGTVPVSHQMFVNHCNRMIKDFAIGADARAIYCSDGIDTFINEVFPVLMAGGCVDILPEDGQAKQAALARAMSEGSVTHMAGSESRLDSIKSVLAGSIRISAGKAHHLLGPTVHMLRGDRCSLKRSEAYGTSTEEALYAPHEGDERTHRG</sequence>
<dbReference type="SUPFAM" id="SSF56801">
    <property type="entry name" value="Acetyl-CoA synthetase-like"/>
    <property type="match status" value="1"/>
</dbReference>
<protein>
    <submittedName>
        <fullName evidence="1">Bacitracin synthase 1</fullName>
    </submittedName>
</protein>
<gene>
    <name evidence="1" type="primary">bacA</name>
    <name evidence="1" type="ORF">AK812_SmicGene14789</name>
</gene>
<dbReference type="OrthoDB" id="418976at2759"/>
<comment type="caution">
    <text evidence="1">The sequence shown here is derived from an EMBL/GenBank/DDBJ whole genome shotgun (WGS) entry which is preliminary data.</text>
</comment>
<dbReference type="AlphaFoldDB" id="A0A1Q9E4Q5"/>
<dbReference type="InterPro" id="IPR042099">
    <property type="entry name" value="ANL_N_sf"/>
</dbReference>
<name>A0A1Q9E4Q5_SYMMI</name>
<keyword evidence="2" id="KW-1185">Reference proteome</keyword>
<accession>A0A1Q9E4Q5</accession>
<evidence type="ECO:0000313" key="2">
    <source>
        <dbReference type="Proteomes" id="UP000186817"/>
    </source>
</evidence>
<dbReference type="PANTHER" id="PTHR45398:SF1">
    <property type="entry name" value="ENZYME, PUTATIVE (JCVI)-RELATED"/>
    <property type="match status" value="1"/>
</dbReference>
<reference evidence="1 2" key="1">
    <citation type="submission" date="2016-02" db="EMBL/GenBank/DDBJ databases">
        <title>Genome analysis of coral dinoflagellate symbionts highlights evolutionary adaptations to a symbiotic lifestyle.</title>
        <authorList>
            <person name="Aranda M."/>
            <person name="Li Y."/>
            <person name="Liew Y.J."/>
            <person name="Baumgarten S."/>
            <person name="Simakov O."/>
            <person name="Wilson M."/>
            <person name="Piel J."/>
            <person name="Ashoor H."/>
            <person name="Bougouffa S."/>
            <person name="Bajic V.B."/>
            <person name="Ryu T."/>
            <person name="Ravasi T."/>
            <person name="Bayer T."/>
            <person name="Micklem G."/>
            <person name="Kim H."/>
            <person name="Bhak J."/>
            <person name="Lajeunesse T.C."/>
            <person name="Voolstra C.R."/>
        </authorList>
    </citation>
    <scope>NUCLEOTIDE SEQUENCE [LARGE SCALE GENOMIC DNA]</scope>
    <source>
        <strain evidence="1 2">CCMP2467</strain>
    </source>
</reference>
<dbReference type="EMBL" id="LSRX01000265">
    <property type="protein sequence ID" value="OLQ02379.1"/>
    <property type="molecule type" value="Genomic_DNA"/>
</dbReference>